<keyword evidence="1" id="KW-0805">Transcription regulation</keyword>
<feature type="domain" description="HTH hxlR-type" evidence="4">
    <location>
        <begin position="14"/>
        <end position="120"/>
    </location>
</feature>
<dbReference type="EMBL" id="JACHMJ010000001">
    <property type="protein sequence ID" value="MBB5844876.1"/>
    <property type="molecule type" value="Genomic_DNA"/>
</dbReference>
<evidence type="ECO:0000259" key="4">
    <source>
        <dbReference type="PROSITE" id="PS51118"/>
    </source>
</evidence>
<evidence type="ECO:0000313" key="6">
    <source>
        <dbReference type="Proteomes" id="UP000536685"/>
    </source>
</evidence>
<dbReference type="Pfam" id="PF01638">
    <property type="entry name" value="HxlR"/>
    <property type="match status" value="1"/>
</dbReference>
<keyword evidence="3" id="KW-0804">Transcription</keyword>
<dbReference type="PANTHER" id="PTHR33204">
    <property type="entry name" value="TRANSCRIPTIONAL REGULATOR, MARR FAMILY"/>
    <property type="match status" value="1"/>
</dbReference>
<proteinExistence type="predicted"/>
<dbReference type="AlphaFoldDB" id="A0A841AT71"/>
<dbReference type="InterPro" id="IPR036388">
    <property type="entry name" value="WH-like_DNA-bd_sf"/>
</dbReference>
<dbReference type="Gene3D" id="1.10.10.10">
    <property type="entry name" value="Winged helix-like DNA-binding domain superfamily/Winged helix DNA-binding domain"/>
    <property type="match status" value="1"/>
</dbReference>
<keyword evidence="2 5" id="KW-0238">DNA-binding</keyword>
<gene>
    <name evidence="5" type="ORF">HD599_003199</name>
</gene>
<dbReference type="PROSITE" id="PS51118">
    <property type="entry name" value="HTH_HXLR"/>
    <property type="match status" value="1"/>
</dbReference>
<evidence type="ECO:0000256" key="3">
    <source>
        <dbReference type="ARBA" id="ARBA00023163"/>
    </source>
</evidence>
<reference evidence="5 6" key="1">
    <citation type="submission" date="2020-08" db="EMBL/GenBank/DDBJ databases">
        <title>Sequencing the genomes of 1000 actinobacteria strains.</title>
        <authorList>
            <person name="Klenk H.-P."/>
        </authorList>
    </citation>
    <scope>NUCLEOTIDE SEQUENCE [LARGE SCALE GENOMIC DNA]</scope>
    <source>
        <strain evidence="5 6">DSM 105784</strain>
    </source>
</reference>
<name>A0A841AT71_9MICO</name>
<organism evidence="5 6">
    <name type="scientific">Conyzicola lurida</name>
    <dbReference type="NCBI Taxonomy" id="1172621"/>
    <lineage>
        <taxon>Bacteria</taxon>
        <taxon>Bacillati</taxon>
        <taxon>Actinomycetota</taxon>
        <taxon>Actinomycetes</taxon>
        <taxon>Micrococcales</taxon>
        <taxon>Microbacteriaceae</taxon>
        <taxon>Conyzicola</taxon>
    </lineage>
</organism>
<evidence type="ECO:0000256" key="2">
    <source>
        <dbReference type="ARBA" id="ARBA00023125"/>
    </source>
</evidence>
<keyword evidence="6" id="KW-1185">Reference proteome</keyword>
<dbReference type="InterPro" id="IPR002577">
    <property type="entry name" value="HTH_HxlR"/>
</dbReference>
<dbReference type="InterPro" id="IPR036390">
    <property type="entry name" value="WH_DNA-bd_sf"/>
</dbReference>
<dbReference type="SUPFAM" id="SSF46785">
    <property type="entry name" value="Winged helix' DNA-binding domain"/>
    <property type="match status" value="1"/>
</dbReference>
<dbReference type="PANTHER" id="PTHR33204:SF39">
    <property type="entry name" value="TRANSCRIPTIONAL REGULATORY PROTEIN"/>
    <property type="match status" value="1"/>
</dbReference>
<protein>
    <submittedName>
        <fullName evidence="5">DNA-binding HxlR family transcriptional regulator</fullName>
    </submittedName>
</protein>
<comment type="caution">
    <text evidence="5">The sequence shown here is derived from an EMBL/GenBank/DDBJ whole genome shotgun (WGS) entry which is preliminary data.</text>
</comment>
<dbReference type="Proteomes" id="UP000536685">
    <property type="component" value="Unassembled WGS sequence"/>
</dbReference>
<dbReference type="RefSeq" id="WP_184239456.1">
    <property type="nucleotide sequence ID" value="NZ_JACHMJ010000001.1"/>
</dbReference>
<dbReference type="GO" id="GO:0003677">
    <property type="term" value="F:DNA binding"/>
    <property type="evidence" value="ECO:0007669"/>
    <property type="project" value="UniProtKB-KW"/>
</dbReference>
<evidence type="ECO:0000256" key="1">
    <source>
        <dbReference type="ARBA" id="ARBA00023015"/>
    </source>
</evidence>
<sequence>MAIAPQTADLTAVCRSDERGAAHVRDILDRIGDKWSMFVVSLLERGPQRYGTLARDIPGISQRMLTVTLQRLERDGLVTRTSYPEIPPRVEYALSPLGESLQEPISALATWAYAHQAEFAESRERYDAKQN</sequence>
<accession>A0A841AT71</accession>
<evidence type="ECO:0000313" key="5">
    <source>
        <dbReference type="EMBL" id="MBB5844876.1"/>
    </source>
</evidence>